<gene>
    <name evidence="1" type="ORF">OCBIM_22008223mg</name>
</gene>
<dbReference type="OrthoDB" id="6277218at2759"/>
<name>A0A0L8IF64_OCTBM</name>
<proteinExistence type="predicted"/>
<dbReference type="EMBL" id="KQ415852">
    <property type="protein sequence ID" value="KOG00088.1"/>
    <property type="molecule type" value="Genomic_DNA"/>
</dbReference>
<evidence type="ECO:0008006" key="2">
    <source>
        <dbReference type="Google" id="ProtNLM"/>
    </source>
</evidence>
<organism evidence="1">
    <name type="scientific">Octopus bimaculoides</name>
    <name type="common">California two-spotted octopus</name>
    <dbReference type="NCBI Taxonomy" id="37653"/>
    <lineage>
        <taxon>Eukaryota</taxon>
        <taxon>Metazoa</taxon>
        <taxon>Spiralia</taxon>
        <taxon>Lophotrochozoa</taxon>
        <taxon>Mollusca</taxon>
        <taxon>Cephalopoda</taxon>
        <taxon>Coleoidea</taxon>
        <taxon>Octopodiformes</taxon>
        <taxon>Octopoda</taxon>
        <taxon>Incirrata</taxon>
        <taxon>Octopodidae</taxon>
        <taxon>Octopus</taxon>
    </lineage>
</organism>
<reference evidence="1" key="1">
    <citation type="submission" date="2015-07" db="EMBL/GenBank/DDBJ databases">
        <title>MeaNS - Measles Nucleotide Surveillance Program.</title>
        <authorList>
            <person name="Tran T."/>
            <person name="Druce J."/>
        </authorList>
    </citation>
    <scope>NUCLEOTIDE SEQUENCE</scope>
    <source>
        <strain evidence="1">UCB-OBI-ISO-001</strain>
        <tissue evidence="1">Gonad</tissue>
    </source>
</reference>
<protein>
    <recommendedName>
        <fullName evidence="2">HTH psq-type domain-containing protein</fullName>
    </recommendedName>
</protein>
<evidence type="ECO:0000313" key="1">
    <source>
        <dbReference type="EMBL" id="KOG00088.1"/>
    </source>
</evidence>
<accession>A0A0L8IF64</accession>
<sequence>MKRAARKVVDEMKSLRDVAKDFEVNFMTLQRYCKKLRTEGKIASVGYASPRAVFTKEQEDLLVTYILKAAKIYYGLTPSDIRSLAYDYAKANEMKRPDSWSPMNALVLTSFQKTTSLSRATSFNRINVDKFFDNLTEGLDGYKLEGHDIYNCDETGVTTVQRPDRIVAERSETSRSDEFR</sequence>
<dbReference type="AlphaFoldDB" id="A0A0L8IF64"/>